<dbReference type="InterPro" id="IPR051340">
    <property type="entry name" value="Haloalkane_dehalogenase"/>
</dbReference>
<dbReference type="Pfam" id="PF00561">
    <property type="entry name" value="Abhydrolase_1"/>
    <property type="match status" value="1"/>
</dbReference>
<sequence>MQTVRTPDERFADLPDYPFAPHYVDLAGDLRLHYVDEGPRDGKPVLMLHGEPSWSYLYRWMIPVFAEAGYRAVAPDLIGFGKSDKPTKISDYSYQQHMDWMTAWLEAIDLRGITLICQDWGSLLGLRLAAENADRFDRIVVANGFLPTGDRDPGTAFKIWRAFATYSPVLPVGRIVAQGTRRTLSPAERAAYDAPYPSSKYKAGARAFPRLVPISPNDPAAPANREAWAALGRWEKPFLTLFGRNDPILGNADKPLQEHVPGAAGQPHDRVAGGHFVQEDAGEEIARRTVEWIAQAD</sequence>
<comment type="subunit">
    <text evidence="3 6">Monomer.</text>
</comment>
<comment type="caution">
    <text evidence="8">The sequence shown here is derived from an EMBL/GenBank/DDBJ whole genome shotgun (WGS) entry which is preliminary data.</text>
</comment>
<dbReference type="SUPFAM" id="SSF53474">
    <property type="entry name" value="alpha/beta-Hydrolases"/>
    <property type="match status" value="1"/>
</dbReference>
<dbReference type="AlphaFoldDB" id="A0A3N0DWZ6"/>
<comment type="catalytic activity">
    <reaction evidence="1 6">
        <text>1-haloalkane + H2O = a halide anion + a primary alcohol + H(+)</text>
        <dbReference type="Rhea" id="RHEA:19081"/>
        <dbReference type="ChEBI" id="CHEBI:15377"/>
        <dbReference type="ChEBI" id="CHEBI:15378"/>
        <dbReference type="ChEBI" id="CHEBI:15734"/>
        <dbReference type="ChEBI" id="CHEBI:16042"/>
        <dbReference type="ChEBI" id="CHEBI:18060"/>
        <dbReference type="EC" id="3.8.1.5"/>
    </reaction>
</comment>
<evidence type="ECO:0000256" key="4">
    <source>
        <dbReference type="ARBA" id="ARBA00012065"/>
    </source>
</evidence>
<dbReference type="EC" id="3.8.1.5" evidence="4 6"/>
<evidence type="ECO:0000313" key="9">
    <source>
        <dbReference type="Proteomes" id="UP000277094"/>
    </source>
</evidence>
<feature type="active site" description="Proton acceptor" evidence="6">
    <location>
        <position position="275"/>
    </location>
</feature>
<dbReference type="PANTHER" id="PTHR42977">
    <property type="entry name" value="HYDROLASE-RELATED"/>
    <property type="match status" value="1"/>
</dbReference>
<dbReference type="EMBL" id="RJSG01000002">
    <property type="protein sequence ID" value="RNL80142.1"/>
    <property type="molecule type" value="Genomic_DNA"/>
</dbReference>
<name>A0A3N0DWZ6_9ACTN</name>
<proteinExistence type="inferred from homology"/>
<dbReference type="InterPro" id="IPR023489">
    <property type="entry name" value="Haloalkane_dehalogenase_1"/>
</dbReference>
<dbReference type="PRINTS" id="PR00412">
    <property type="entry name" value="EPOXHYDRLASE"/>
</dbReference>
<dbReference type="InterPro" id="IPR029058">
    <property type="entry name" value="AB_hydrolase_fold"/>
</dbReference>
<accession>A0A3N0DWZ6</accession>
<evidence type="ECO:0000256" key="5">
    <source>
        <dbReference type="ARBA" id="ARBA00022801"/>
    </source>
</evidence>
<evidence type="ECO:0000256" key="6">
    <source>
        <dbReference type="HAMAP-Rule" id="MF_01230"/>
    </source>
</evidence>
<dbReference type="GO" id="GO:0018786">
    <property type="term" value="F:haloalkane dehalogenase activity"/>
    <property type="evidence" value="ECO:0007669"/>
    <property type="project" value="UniProtKB-UniRule"/>
</dbReference>
<dbReference type="Gene3D" id="3.40.50.1820">
    <property type="entry name" value="alpha/beta hydrolase"/>
    <property type="match status" value="1"/>
</dbReference>
<evidence type="ECO:0000313" key="8">
    <source>
        <dbReference type="EMBL" id="RNL80142.1"/>
    </source>
</evidence>
<reference evidence="8 9" key="1">
    <citation type="submission" date="2018-11" db="EMBL/GenBank/DDBJ databases">
        <authorList>
            <person name="Li F."/>
        </authorList>
    </citation>
    <scope>NUCLEOTIDE SEQUENCE [LARGE SCALE GENOMIC DNA]</scope>
    <source>
        <strain evidence="8 9">KIS18-7</strain>
    </source>
</reference>
<evidence type="ECO:0000256" key="3">
    <source>
        <dbReference type="ARBA" id="ARBA00011245"/>
    </source>
</evidence>
<keyword evidence="9" id="KW-1185">Reference proteome</keyword>
<gene>
    <name evidence="6" type="primary">dhmA</name>
    <name evidence="8" type="ORF">EFL95_14640</name>
</gene>
<dbReference type="GO" id="GO:0004301">
    <property type="term" value="F:epoxide hydrolase activity"/>
    <property type="evidence" value="ECO:0007669"/>
    <property type="project" value="TreeGrafter"/>
</dbReference>
<dbReference type="RefSeq" id="WP_123234644.1">
    <property type="nucleotide sequence ID" value="NZ_RJSG01000002.1"/>
</dbReference>
<protein>
    <recommendedName>
        <fullName evidence="4 6">Haloalkane dehalogenase</fullName>
        <ecNumber evidence="4 6">3.8.1.5</ecNumber>
    </recommendedName>
</protein>
<dbReference type="PRINTS" id="PR00111">
    <property type="entry name" value="ABHYDROLASE"/>
</dbReference>
<feature type="active site" description="Proton donor" evidence="6">
    <location>
        <position position="246"/>
    </location>
</feature>
<comment type="function">
    <text evidence="6">Catalyzes hydrolytic cleavage of carbon-halogen bonds in halogenated aliphatic compounds, leading to the formation of the corresponding primary alcohols, halide ions and protons.</text>
</comment>
<dbReference type="InterPro" id="IPR000639">
    <property type="entry name" value="Epox_hydrolase-like"/>
</dbReference>
<dbReference type="OrthoDB" id="812569at2"/>
<evidence type="ECO:0000259" key="7">
    <source>
        <dbReference type="Pfam" id="PF00561"/>
    </source>
</evidence>
<dbReference type="Proteomes" id="UP000277094">
    <property type="component" value="Unassembled WGS sequence"/>
</dbReference>
<dbReference type="InterPro" id="IPR000073">
    <property type="entry name" value="AB_hydrolase_1"/>
</dbReference>
<dbReference type="PANTHER" id="PTHR42977:SF3">
    <property type="entry name" value="AB HYDROLASE-1 DOMAIN-CONTAINING PROTEIN"/>
    <property type="match status" value="1"/>
</dbReference>
<feature type="active site" description="Nucleophile" evidence="6">
    <location>
        <position position="119"/>
    </location>
</feature>
<evidence type="ECO:0000256" key="1">
    <source>
        <dbReference type="ARBA" id="ARBA00001644"/>
    </source>
</evidence>
<feature type="domain" description="AB hydrolase-1" evidence="7">
    <location>
        <begin position="43"/>
        <end position="280"/>
    </location>
</feature>
<dbReference type="NCBIfam" id="NF002043">
    <property type="entry name" value="PRK00870.1"/>
    <property type="match status" value="1"/>
</dbReference>
<dbReference type="HAMAP" id="MF_01230">
    <property type="entry name" value="Haloalk_dehal_type1"/>
    <property type="match status" value="1"/>
</dbReference>
<organism evidence="8 9">
    <name type="scientific">Nocardioides marmorisolisilvae</name>
    <dbReference type="NCBI Taxonomy" id="1542737"/>
    <lineage>
        <taxon>Bacteria</taxon>
        <taxon>Bacillati</taxon>
        <taxon>Actinomycetota</taxon>
        <taxon>Actinomycetes</taxon>
        <taxon>Propionibacteriales</taxon>
        <taxon>Nocardioidaceae</taxon>
        <taxon>Nocardioides</taxon>
    </lineage>
</organism>
<comment type="similarity">
    <text evidence="2 6">Belongs to the haloalkane dehalogenase family. Type 1 subfamily.</text>
</comment>
<keyword evidence="5 6" id="KW-0378">Hydrolase</keyword>
<evidence type="ECO:0000256" key="2">
    <source>
        <dbReference type="ARBA" id="ARBA00008794"/>
    </source>
</evidence>